<comment type="caution">
    <text evidence="1">The sequence shown here is derived from an EMBL/GenBank/DDBJ whole genome shotgun (WGS) entry which is preliminary data.</text>
</comment>
<feature type="non-terminal residue" evidence="1">
    <location>
        <position position="146"/>
    </location>
</feature>
<sequence>MRGQKATTIKDFANVSKSTKTPTAKPAIARPMRMTRSRTAAAYAAEPAIEVAPAATRKRKLPDPVSTAIPAKKTKKLPGPTTPRKKKPTTISAYFSPVAAKSAIPETITESALNPVAETVEETKAVEPVVETTAVSQVAETTAVAQ</sequence>
<evidence type="ECO:0000313" key="2">
    <source>
        <dbReference type="Proteomes" id="UP001140066"/>
    </source>
</evidence>
<reference evidence="1" key="1">
    <citation type="submission" date="2022-07" db="EMBL/GenBank/DDBJ databases">
        <title>Phylogenomic reconstructions and comparative analyses of Kickxellomycotina fungi.</title>
        <authorList>
            <person name="Reynolds N.K."/>
            <person name="Stajich J.E."/>
            <person name="Barry K."/>
            <person name="Grigoriev I.V."/>
            <person name="Crous P."/>
            <person name="Smith M.E."/>
        </authorList>
    </citation>
    <scope>NUCLEOTIDE SEQUENCE</scope>
    <source>
        <strain evidence="1">BCRC 34191</strain>
    </source>
</reference>
<evidence type="ECO:0000313" key="1">
    <source>
        <dbReference type="EMBL" id="KAJ2789522.1"/>
    </source>
</evidence>
<protein>
    <submittedName>
        <fullName evidence="1">Uncharacterized protein</fullName>
    </submittedName>
</protein>
<keyword evidence="2" id="KW-1185">Reference proteome</keyword>
<dbReference type="Proteomes" id="UP001140066">
    <property type="component" value="Unassembled WGS sequence"/>
</dbReference>
<gene>
    <name evidence="1" type="ORF">GGI18_002354</name>
</gene>
<dbReference type="EMBL" id="JANBUK010000555">
    <property type="protein sequence ID" value="KAJ2789522.1"/>
    <property type="molecule type" value="Genomic_DNA"/>
</dbReference>
<accession>A0ACC1KG68</accession>
<proteinExistence type="predicted"/>
<organism evidence="1 2">
    <name type="scientific">Coemansia linderi</name>
    <dbReference type="NCBI Taxonomy" id="2663919"/>
    <lineage>
        <taxon>Eukaryota</taxon>
        <taxon>Fungi</taxon>
        <taxon>Fungi incertae sedis</taxon>
        <taxon>Zoopagomycota</taxon>
        <taxon>Kickxellomycotina</taxon>
        <taxon>Kickxellomycetes</taxon>
        <taxon>Kickxellales</taxon>
        <taxon>Kickxellaceae</taxon>
        <taxon>Coemansia</taxon>
    </lineage>
</organism>
<name>A0ACC1KG68_9FUNG</name>